<keyword evidence="2" id="KW-0808">Transferase</keyword>
<dbReference type="Pfam" id="PF13649">
    <property type="entry name" value="Methyltransf_25"/>
    <property type="match status" value="1"/>
</dbReference>
<evidence type="ECO:0000259" key="3">
    <source>
        <dbReference type="Pfam" id="PF13649"/>
    </source>
</evidence>
<gene>
    <name evidence="4" type="ORF">JYB88_00700</name>
</gene>
<proteinExistence type="predicted"/>
<dbReference type="CDD" id="cd02440">
    <property type="entry name" value="AdoMet_MTases"/>
    <property type="match status" value="1"/>
</dbReference>
<dbReference type="GO" id="GO:0032259">
    <property type="term" value="P:methylation"/>
    <property type="evidence" value="ECO:0007669"/>
    <property type="project" value="UniProtKB-KW"/>
</dbReference>
<dbReference type="InterPro" id="IPR041698">
    <property type="entry name" value="Methyltransf_25"/>
</dbReference>
<dbReference type="GO" id="GO:0008168">
    <property type="term" value="F:methyltransferase activity"/>
    <property type="evidence" value="ECO:0007669"/>
    <property type="project" value="UniProtKB-KW"/>
</dbReference>
<accession>A0A974XKR8</accession>
<dbReference type="KEGG" id="scyp:JYB88_00700"/>
<sequence>MEDFLALNRDGWDTRTELHLESEFYDLPGFLAGNTSLREIELAELDVRGKHLLHLQCHFGLDTLSWKRRGAASVTGLDLSPKAIAAARQIAAQADLDASFVCGDVLQARTLVKGEFDLVFVSYGALLWLPDLTAWAQTVASCLKPGGMLYLAEFHPAKALLDGYDYFHTGLAEVEEDGSYTENSRDTKSTLVSWSHDLGAILSALLATGLVVEAFREHDFSPYNCFANLIEEEPGRYRQRLNGKAVPMVFSLQARKL</sequence>
<evidence type="ECO:0000313" key="5">
    <source>
        <dbReference type="Proteomes" id="UP000663281"/>
    </source>
</evidence>
<keyword evidence="1 4" id="KW-0489">Methyltransferase</keyword>
<dbReference type="AlphaFoldDB" id="A0A974XKR8"/>
<dbReference type="PANTHER" id="PTHR43861">
    <property type="entry name" value="TRANS-ACONITATE 2-METHYLTRANSFERASE-RELATED"/>
    <property type="match status" value="1"/>
</dbReference>
<dbReference type="PANTHER" id="PTHR43861:SF1">
    <property type="entry name" value="TRANS-ACONITATE 2-METHYLTRANSFERASE"/>
    <property type="match status" value="1"/>
</dbReference>
<dbReference type="InterPro" id="IPR029063">
    <property type="entry name" value="SAM-dependent_MTases_sf"/>
</dbReference>
<organism evidence="4 5">
    <name type="scientific">Shewanella cyperi</name>
    <dbReference type="NCBI Taxonomy" id="2814292"/>
    <lineage>
        <taxon>Bacteria</taxon>
        <taxon>Pseudomonadati</taxon>
        <taxon>Pseudomonadota</taxon>
        <taxon>Gammaproteobacteria</taxon>
        <taxon>Alteromonadales</taxon>
        <taxon>Shewanellaceae</taxon>
        <taxon>Shewanella</taxon>
    </lineage>
</organism>
<keyword evidence="5" id="KW-1185">Reference proteome</keyword>
<dbReference type="Proteomes" id="UP000663281">
    <property type="component" value="Chromosome"/>
</dbReference>
<protein>
    <submittedName>
        <fullName evidence="4">Class I SAM-dependent methyltransferase</fullName>
    </submittedName>
</protein>
<evidence type="ECO:0000256" key="2">
    <source>
        <dbReference type="ARBA" id="ARBA00022679"/>
    </source>
</evidence>
<dbReference type="RefSeq" id="WP_207325162.1">
    <property type="nucleotide sequence ID" value="NZ_CP071504.1"/>
</dbReference>
<name>A0A974XKR8_9GAMM</name>
<dbReference type="SUPFAM" id="SSF53335">
    <property type="entry name" value="S-adenosyl-L-methionine-dependent methyltransferases"/>
    <property type="match status" value="1"/>
</dbReference>
<feature type="domain" description="Methyltransferase" evidence="3">
    <location>
        <begin position="53"/>
        <end position="147"/>
    </location>
</feature>
<dbReference type="EMBL" id="CP071504">
    <property type="protein sequence ID" value="QSX30232.1"/>
    <property type="molecule type" value="Genomic_DNA"/>
</dbReference>
<evidence type="ECO:0000256" key="1">
    <source>
        <dbReference type="ARBA" id="ARBA00022603"/>
    </source>
</evidence>
<evidence type="ECO:0000313" key="4">
    <source>
        <dbReference type="EMBL" id="QSX30232.1"/>
    </source>
</evidence>
<dbReference type="Gene3D" id="3.40.50.150">
    <property type="entry name" value="Vaccinia Virus protein VP39"/>
    <property type="match status" value="1"/>
</dbReference>
<reference evidence="4 5" key="1">
    <citation type="submission" date="2021-03" db="EMBL/GenBank/DDBJ databases">
        <title>Novel species identification of genus Shewanella.</title>
        <authorList>
            <person name="Liu G."/>
            <person name="Zhang Q."/>
        </authorList>
    </citation>
    <scope>NUCLEOTIDE SEQUENCE [LARGE SCALE GENOMIC DNA]</scope>
    <source>
        <strain evidence="4 5">FJAT-53726</strain>
    </source>
</reference>